<dbReference type="RefSeq" id="WP_135876500.1">
    <property type="nucleotide sequence ID" value="NZ_SRSO01000007.1"/>
</dbReference>
<evidence type="ECO:0000313" key="2">
    <source>
        <dbReference type="Proteomes" id="UP000307602"/>
    </source>
</evidence>
<proteinExistence type="predicted"/>
<sequence length="473" mass="55066">MGKLNKELIIKIPLKDIPHGIAEVTLFNESLKPVAERLIYVNSGRKLTIKTILNKSEYSTREKAVLKIKVTNENNEPVIAHLGLSIFDKLYQNKLDPKNILTHYYLSTQLKGNIYNPTYYFNEEYKNRHEGLNLLLLTQGWRRYISSESDIREYTKQIKPLLSDSITGKVYSERMTKKSKIQGQQFVMVFTSDSLKGKDIIMTDSKGVFSINYKHLKVSEKGYVYLKPMTPEKSKYVINIKDTLFDIINLNRKKISINYPLSKLKEETLKDRREPFIISSEVNKLEEVVVLSTKKKQVFRDKYLGVLDSLAKLDLNTDYVGIPCGTLNCEVHPNDKSKKPIEGEVYQYMQGFKWNDKRDAYTVTGHGYTKYHYPELTEAYLLEKFNLRMIKGYYGKREFYQPFYDEETVNDPFLDYRNTLYWKPDIITNEQGEAIIEFYCSDINAKFIGNIEGVSGTGLMGTENFTFQVRKSN</sequence>
<protein>
    <recommendedName>
        <fullName evidence="3">Carboxypeptidase regulatory-like domain-containing protein</fullName>
    </recommendedName>
</protein>
<evidence type="ECO:0008006" key="3">
    <source>
        <dbReference type="Google" id="ProtNLM"/>
    </source>
</evidence>
<comment type="caution">
    <text evidence="1">The sequence shown here is derived from an EMBL/GenBank/DDBJ whole genome shotgun (WGS) entry which is preliminary data.</text>
</comment>
<accession>A0A4S1DYV9</accession>
<organism evidence="1 2">
    <name type="scientific">Flavivirga rizhaonensis</name>
    <dbReference type="NCBI Taxonomy" id="2559571"/>
    <lineage>
        <taxon>Bacteria</taxon>
        <taxon>Pseudomonadati</taxon>
        <taxon>Bacteroidota</taxon>
        <taxon>Flavobacteriia</taxon>
        <taxon>Flavobacteriales</taxon>
        <taxon>Flavobacteriaceae</taxon>
        <taxon>Flavivirga</taxon>
    </lineage>
</organism>
<dbReference type="AlphaFoldDB" id="A0A4S1DYV9"/>
<keyword evidence="2" id="KW-1185">Reference proteome</keyword>
<evidence type="ECO:0000313" key="1">
    <source>
        <dbReference type="EMBL" id="TGV03446.1"/>
    </source>
</evidence>
<dbReference type="Proteomes" id="UP000307602">
    <property type="component" value="Unassembled WGS sequence"/>
</dbReference>
<gene>
    <name evidence="1" type="ORF">EM932_07170</name>
</gene>
<name>A0A4S1DYV9_9FLAO</name>
<reference evidence="1 2" key="1">
    <citation type="submission" date="2019-04" db="EMBL/GenBank/DDBJ databases">
        <authorList>
            <person name="Liu A."/>
        </authorList>
    </citation>
    <scope>NUCLEOTIDE SEQUENCE [LARGE SCALE GENOMIC DNA]</scope>
    <source>
        <strain evidence="1 2">RZ03</strain>
    </source>
</reference>
<dbReference type="OrthoDB" id="679547at2"/>
<dbReference type="EMBL" id="SRSO01000007">
    <property type="protein sequence ID" value="TGV03446.1"/>
    <property type="molecule type" value="Genomic_DNA"/>
</dbReference>